<organism evidence="1 2">
    <name type="scientific">Pisolithus tinctorius Marx 270</name>
    <dbReference type="NCBI Taxonomy" id="870435"/>
    <lineage>
        <taxon>Eukaryota</taxon>
        <taxon>Fungi</taxon>
        <taxon>Dikarya</taxon>
        <taxon>Basidiomycota</taxon>
        <taxon>Agaricomycotina</taxon>
        <taxon>Agaricomycetes</taxon>
        <taxon>Agaricomycetidae</taxon>
        <taxon>Boletales</taxon>
        <taxon>Sclerodermatineae</taxon>
        <taxon>Pisolithaceae</taxon>
        <taxon>Pisolithus</taxon>
    </lineage>
</organism>
<evidence type="ECO:0000313" key="2">
    <source>
        <dbReference type="Proteomes" id="UP000054217"/>
    </source>
</evidence>
<proteinExistence type="predicted"/>
<dbReference type="EMBL" id="KN831997">
    <property type="protein sequence ID" value="KIO00335.1"/>
    <property type="molecule type" value="Genomic_DNA"/>
</dbReference>
<gene>
    <name evidence="1" type="ORF">M404DRAFT_54193</name>
</gene>
<dbReference type="InParanoid" id="A0A0C3NH47"/>
<sequence>LFANRWHTIDVIMSSTVAAMSPIFEFHSTAVMNFIVANHVFCAYPTLTLHKMSMVN</sequence>
<dbReference type="HOGENOM" id="CLU_195668_0_0_1"/>
<evidence type="ECO:0000313" key="1">
    <source>
        <dbReference type="EMBL" id="KIO00335.1"/>
    </source>
</evidence>
<protein>
    <submittedName>
        <fullName evidence="1">Uncharacterized protein</fullName>
    </submittedName>
</protein>
<feature type="non-terminal residue" evidence="1">
    <location>
        <position position="1"/>
    </location>
</feature>
<keyword evidence="2" id="KW-1185">Reference proteome</keyword>
<dbReference type="Proteomes" id="UP000054217">
    <property type="component" value="Unassembled WGS sequence"/>
</dbReference>
<name>A0A0C3NH47_PISTI</name>
<dbReference type="AlphaFoldDB" id="A0A0C3NH47"/>
<dbReference type="OrthoDB" id="3183574at2759"/>
<reference evidence="2" key="2">
    <citation type="submission" date="2015-01" db="EMBL/GenBank/DDBJ databases">
        <title>Evolutionary Origins and Diversification of the Mycorrhizal Mutualists.</title>
        <authorList>
            <consortium name="DOE Joint Genome Institute"/>
            <consortium name="Mycorrhizal Genomics Consortium"/>
            <person name="Kohler A."/>
            <person name="Kuo A."/>
            <person name="Nagy L.G."/>
            <person name="Floudas D."/>
            <person name="Copeland A."/>
            <person name="Barry K.W."/>
            <person name="Cichocki N."/>
            <person name="Veneault-Fourrey C."/>
            <person name="LaButti K."/>
            <person name="Lindquist E.A."/>
            <person name="Lipzen A."/>
            <person name="Lundell T."/>
            <person name="Morin E."/>
            <person name="Murat C."/>
            <person name="Riley R."/>
            <person name="Ohm R."/>
            <person name="Sun H."/>
            <person name="Tunlid A."/>
            <person name="Henrissat B."/>
            <person name="Grigoriev I.V."/>
            <person name="Hibbett D.S."/>
            <person name="Martin F."/>
        </authorList>
    </citation>
    <scope>NUCLEOTIDE SEQUENCE [LARGE SCALE GENOMIC DNA]</scope>
    <source>
        <strain evidence="2">Marx 270</strain>
    </source>
</reference>
<accession>A0A0C3NH47</accession>
<reference evidence="1 2" key="1">
    <citation type="submission" date="2014-04" db="EMBL/GenBank/DDBJ databases">
        <authorList>
            <consortium name="DOE Joint Genome Institute"/>
            <person name="Kuo A."/>
            <person name="Kohler A."/>
            <person name="Costa M.D."/>
            <person name="Nagy L.G."/>
            <person name="Floudas D."/>
            <person name="Copeland A."/>
            <person name="Barry K.W."/>
            <person name="Cichocki N."/>
            <person name="Veneault-Fourrey C."/>
            <person name="LaButti K."/>
            <person name="Lindquist E.A."/>
            <person name="Lipzen A."/>
            <person name="Lundell T."/>
            <person name="Morin E."/>
            <person name="Murat C."/>
            <person name="Sun H."/>
            <person name="Tunlid A."/>
            <person name="Henrissat B."/>
            <person name="Grigoriev I.V."/>
            <person name="Hibbett D.S."/>
            <person name="Martin F."/>
            <person name="Nordberg H.P."/>
            <person name="Cantor M.N."/>
            <person name="Hua S.X."/>
        </authorList>
    </citation>
    <scope>NUCLEOTIDE SEQUENCE [LARGE SCALE GENOMIC DNA]</scope>
    <source>
        <strain evidence="1 2">Marx 270</strain>
    </source>
</reference>
<feature type="non-terminal residue" evidence="1">
    <location>
        <position position="56"/>
    </location>
</feature>